<dbReference type="InterPro" id="IPR027417">
    <property type="entry name" value="P-loop_NTPase"/>
</dbReference>
<keyword evidence="2" id="KW-0067">ATP-binding</keyword>
<dbReference type="Gene3D" id="3.40.50.300">
    <property type="entry name" value="P-loop containing nucleotide triphosphate hydrolases"/>
    <property type="match status" value="1"/>
</dbReference>
<reference evidence="2" key="1">
    <citation type="submission" date="2020-06" db="EMBL/GenBank/DDBJ databases">
        <title>Legume-microbial interactions unlock mineral nutrients during tropical forest succession.</title>
        <authorList>
            <person name="Epihov D.Z."/>
        </authorList>
    </citation>
    <scope>NUCLEOTIDE SEQUENCE [LARGE SCALE GENOMIC DNA]</scope>
    <source>
        <strain evidence="2">Pan2503</strain>
    </source>
</reference>
<feature type="non-terminal residue" evidence="2">
    <location>
        <position position="1"/>
    </location>
</feature>
<keyword evidence="3" id="KW-1185">Reference proteome</keyword>
<dbReference type="Pfam" id="PF00005">
    <property type="entry name" value="ABC_tran"/>
    <property type="match status" value="1"/>
</dbReference>
<dbReference type="GO" id="GO:0005524">
    <property type="term" value="F:ATP binding"/>
    <property type="evidence" value="ECO:0007669"/>
    <property type="project" value="UniProtKB-KW"/>
</dbReference>
<evidence type="ECO:0000259" key="1">
    <source>
        <dbReference type="Pfam" id="PF00005"/>
    </source>
</evidence>
<feature type="domain" description="ABC transporter" evidence="1">
    <location>
        <begin position="1"/>
        <end position="74"/>
    </location>
</feature>
<name>A0A7V8NVF0_9BACT</name>
<dbReference type="InterPro" id="IPR003439">
    <property type="entry name" value="ABC_transporter-like_ATP-bd"/>
</dbReference>
<dbReference type="GO" id="GO:0016887">
    <property type="term" value="F:ATP hydrolysis activity"/>
    <property type="evidence" value="ECO:0007669"/>
    <property type="project" value="InterPro"/>
</dbReference>
<dbReference type="SUPFAM" id="SSF52540">
    <property type="entry name" value="P-loop containing nucleoside triphosphate hydrolases"/>
    <property type="match status" value="1"/>
</dbReference>
<comment type="caution">
    <text evidence="2">The sequence shown here is derived from an EMBL/GenBank/DDBJ whole genome shotgun (WGS) entry which is preliminary data.</text>
</comment>
<protein>
    <submittedName>
        <fullName evidence="2">ABC transporter ATP-binding protein</fullName>
    </submittedName>
</protein>
<keyword evidence="2" id="KW-0547">Nucleotide-binding</keyword>
<evidence type="ECO:0000313" key="2">
    <source>
        <dbReference type="EMBL" id="MBA0088137.1"/>
    </source>
</evidence>
<dbReference type="PANTHER" id="PTHR43582:SF2">
    <property type="entry name" value="LINEARMYCIN RESISTANCE ATP-BINDING PROTEIN LNRL"/>
    <property type="match status" value="1"/>
</dbReference>
<proteinExistence type="predicted"/>
<dbReference type="EMBL" id="JACDQQ010002359">
    <property type="protein sequence ID" value="MBA0088137.1"/>
    <property type="molecule type" value="Genomic_DNA"/>
</dbReference>
<gene>
    <name evidence="2" type="ORF">HRJ53_24395</name>
</gene>
<dbReference type="PANTHER" id="PTHR43582">
    <property type="entry name" value="LINEARMYCIN RESISTANCE ATP-BINDING PROTEIN LNRL"/>
    <property type="match status" value="1"/>
</dbReference>
<evidence type="ECO:0000313" key="3">
    <source>
        <dbReference type="Proteomes" id="UP000567293"/>
    </source>
</evidence>
<sequence>PRLTCRENLRSFGRYHGLGGAALEEAVARCLGWATLNDRAGELVKNLSGGMKRRLNMAAGLIHRPKLVLMDEPTVGVDPQSRNHIFEMIEELRAEGMSLIYTTHYMEEAERLCDRIAIIDHGKIIALGTHADLVRTTFGTRSQVLARCQGADERIAAWVFERGGHVVDGTAQFSIEHPAEVAALLEASARAGLELLDVSIRKPNLESVFLHLTGRELRD</sequence>
<dbReference type="Proteomes" id="UP000567293">
    <property type="component" value="Unassembled WGS sequence"/>
</dbReference>
<organism evidence="2 3">
    <name type="scientific">Candidatus Acidiferrum panamense</name>
    <dbReference type="NCBI Taxonomy" id="2741543"/>
    <lineage>
        <taxon>Bacteria</taxon>
        <taxon>Pseudomonadati</taxon>
        <taxon>Acidobacteriota</taxon>
        <taxon>Terriglobia</taxon>
        <taxon>Candidatus Acidiferrales</taxon>
        <taxon>Candidatus Acidiferrum</taxon>
    </lineage>
</organism>
<accession>A0A7V8NVF0</accession>
<dbReference type="AlphaFoldDB" id="A0A7V8NVF0"/>